<dbReference type="InterPro" id="IPR016161">
    <property type="entry name" value="Ald_DH/histidinol_DH"/>
</dbReference>
<dbReference type="InterPro" id="IPR016160">
    <property type="entry name" value="Ald_DH_CS_CYS"/>
</dbReference>
<evidence type="ECO:0000256" key="1">
    <source>
        <dbReference type="ARBA" id="ARBA00023002"/>
    </source>
</evidence>
<feature type="active site" evidence="2">
    <location>
        <position position="264"/>
    </location>
</feature>
<keyword evidence="1 3" id="KW-0560">Oxidoreductase</keyword>
<reference evidence="6" key="1">
    <citation type="journal article" date="2019" name="Int. J. Syst. Evol. Microbiol.">
        <title>The Global Catalogue of Microorganisms (GCM) 10K type strain sequencing project: providing services to taxonomists for standard genome sequencing and annotation.</title>
        <authorList>
            <consortium name="The Broad Institute Genomics Platform"/>
            <consortium name="The Broad Institute Genome Sequencing Center for Infectious Disease"/>
            <person name="Wu L."/>
            <person name="Ma J."/>
        </authorList>
    </citation>
    <scope>NUCLEOTIDE SEQUENCE [LARGE SCALE GENOMIC DNA]</scope>
    <source>
        <strain evidence="6">JCM 18952</strain>
    </source>
</reference>
<evidence type="ECO:0000313" key="6">
    <source>
        <dbReference type="Proteomes" id="UP001501257"/>
    </source>
</evidence>
<dbReference type="RefSeq" id="WP_345465605.1">
    <property type="nucleotide sequence ID" value="NZ_BAABLK010000002.1"/>
</dbReference>
<sequence length="495" mass="52267">MSQMTEATRTLIAPDAATMAIADAAIESIGLHDEGIAVADPATGETIGHVPNRSVQTALEFVGRAETAGQAWAKTSARGRADVLHAWHELLIRHREQIAHLISREMGKTLAEAAGEVKYGSDFVRWYAEEAVRPAGDYREAPDGGASILTRRAPVGLAVLITPWNFPLAMATRKIAPALAAGCPVVVKPATLTPLTTYYAVKLAVEAGVPEGLIQVVTTADSAAFSGAVLRDPRVRKVSFTGSTPVGRQLLELASKNVLRSSMELGGNAPLIVFDDADMERALEGTLAAKLRNGGQSCIGANRIYVQDGIADEFGAELARRFAQVPVGAGLGAGSVLGPLIDDRAVRQMESLTRNAVDMGAELLTGGYSYDGPGHFFAPTVLDRVVANADVVREEIFGPIAAIQRFSTEDEAVSQANDTEFGLAGYVFSENLDRALNVADRLETGIVGINQGVPSNAAAPFGGVKQSGLGREGGAEGIEEYQSIRFYNIARRATS</sequence>
<dbReference type="Gene3D" id="3.40.605.10">
    <property type="entry name" value="Aldehyde Dehydrogenase, Chain A, domain 1"/>
    <property type="match status" value="1"/>
</dbReference>
<dbReference type="PROSITE" id="PS00687">
    <property type="entry name" value="ALDEHYDE_DEHYDR_GLU"/>
    <property type="match status" value="1"/>
</dbReference>
<evidence type="ECO:0000256" key="2">
    <source>
        <dbReference type="PROSITE-ProRule" id="PRU10007"/>
    </source>
</evidence>
<name>A0ABP9TJC2_9MICC</name>
<accession>A0ABP9TJC2</accession>
<dbReference type="CDD" id="cd07103">
    <property type="entry name" value="ALDH_F5_SSADH_GabD"/>
    <property type="match status" value="1"/>
</dbReference>
<organism evidence="5 6">
    <name type="scientific">Paeniglutamicibacter antarcticus</name>
    <dbReference type="NCBI Taxonomy" id="494023"/>
    <lineage>
        <taxon>Bacteria</taxon>
        <taxon>Bacillati</taxon>
        <taxon>Actinomycetota</taxon>
        <taxon>Actinomycetes</taxon>
        <taxon>Micrococcales</taxon>
        <taxon>Micrococcaceae</taxon>
        <taxon>Paeniglutamicibacter</taxon>
    </lineage>
</organism>
<comment type="caution">
    <text evidence="5">The sequence shown here is derived from an EMBL/GenBank/DDBJ whole genome shotgun (WGS) entry which is preliminary data.</text>
</comment>
<proteinExistence type="inferred from homology"/>
<dbReference type="Proteomes" id="UP001501257">
    <property type="component" value="Unassembled WGS sequence"/>
</dbReference>
<evidence type="ECO:0000259" key="4">
    <source>
        <dbReference type="Pfam" id="PF00171"/>
    </source>
</evidence>
<dbReference type="PANTHER" id="PTHR43353:SF5">
    <property type="entry name" value="SUCCINATE-SEMIALDEHYDE DEHYDROGENASE, MITOCHONDRIAL"/>
    <property type="match status" value="1"/>
</dbReference>
<keyword evidence="6" id="KW-1185">Reference proteome</keyword>
<dbReference type="InterPro" id="IPR016163">
    <property type="entry name" value="Ald_DH_C"/>
</dbReference>
<dbReference type="InterPro" id="IPR029510">
    <property type="entry name" value="Ald_DH_CS_GLU"/>
</dbReference>
<dbReference type="EMBL" id="BAABLK010000002">
    <property type="protein sequence ID" value="GAA5225500.1"/>
    <property type="molecule type" value="Genomic_DNA"/>
</dbReference>
<dbReference type="InterPro" id="IPR050740">
    <property type="entry name" value="Aldehyde_DH_Superfamily"/>
</dbReference>
<dbReference type="InterPro" id="IPR016162">
    <property type="entry name" value="Ald_DH_N"/>
</dbReference>
<dbReference type="InterPro" id="IPR015590">
    <property type="entry name" value="Aldehyde_DH_dom"/>
</dbReference>
<dbReference type="SUPFAM" id="SSF53720">
    <property type="entry name" value="ALDH-like"/>
    <property type="match status" value="1"/>
</dbReference>
<evidence type="ECO:0000256" key="3">
    <source>
        <dbReference type="RuleBase" id="RU003345"/>
    </source>
</evidence>
<feature type="domain" description="Aldehyde dehydrogenase" evidence="4">
    <location>
        <begin position="35"/>
        <end position="485"/>
    </location>
</feature>
<gene>
    <name evidence="5" type="ORF">GCM10025778_00300</name>
</gene>
<dbReference type="Pfam" id="PF00171">
    <property type="entry name" value="Aldedh"/>
    <property type="match status" value="1"/>
</dbReference>
<dbReference type="PANTHER" id="PTHR43353">
    <property type="entry name" value="SUCCINATE-SEMIALDEHYDE DEHYDROGENASE, MITOCHONDRIAL"/>
    <property type="match status" value="1"/>
</dbReference>
<evidence type="ECO:0000313" key="5">
    <source>
        <dbReference type="EMBL" id="GAA5225500.1"/>
    </source>
</evidence>
<comment type="similarity">
    <text evidence="3">Belongs to the aldehyde dehydrogenase family.</text>
</comment>
<protein>
    <submittedName>
        <fullName evidence="5">NAD-dependent succinate-semialdehyde dehydrogenase</fullName>
    </submittedName>
</protein>
<dbReference type="Gene3D" id="3.40.309.10">
    <property type="entry name" value="Aldehyde Dehydrogenase, Chain A, domain 2"/>
    <property type="match status" value="1"/>
</dbReference>
<dbReference type="PROSITE" id="PS00070">
    <property type="entry name" value="ALDEHYDE_DEHYDR_CYS"/>
    <property type="match status" value="1"/>
</dbReference>